<evidence type="ECO:0000313" key="3">
    <source>
        <dbReference type="EMBL" id="GHO95442.1"/>
    </source>
</evidence>
<sequence>MPMENEVALKQDRRLWRVPTLEEQADTAEKHGVDTLLYCRDRWAVRHWWVHKETGEKQRARCNRWECTYCGPRKVDLWRQLVKQAEPTLFLTLTKAGKTVEEAARALTTFVQALRRGSKGRGPNRVGARPAYPVEYFAVLEEHANFQENGFHWHLLIKGVDHIPYDEVIVPLWTSAVFGKDRQHLRKVYEKDGEEVREERYGWVERIRNQRAIGYVTKYLTKAVGTGRRGVKQVKHKQLQAVLDPIGDGGYEYRARVDEQGDVVTEITEHVKEVVSKAHRVRYSRQFFPESVAEMRKRLFAGLEGASEQGDDKPIEENVEQEEEGSPWQLMEMQEEEVNIEIYEQQRSMQLLSEIDEAGEDDLVKVDQLKREALATVSEEVRELKRDVYRQRKRRRLLEVLEDMNEGRCFLSRRVINIWCYQRQYARRAA</sequence>
<evidence type="ECO:0000259" key="2">
    <source>
        <dbReference type="Pfam" id="PF23343"/>
    </source>
</evidence>
<dbReference type="Proteomes" id="UP000597444">
    <property type="component" value="Unassembled WGS sequence"/>
</dbReference>
<dbReference type="EMBL" id="BNJK01000001">
    <property type="protein sequence ID" value="GHO95442.1"/>
    <property type="molecule type" value="Genomic_DNA"/>
</dbReference>
<comment type="caution">
    <text evidence="3">The sequence shown here is derived from an EMBL/GenBank/DDBJ whole genome shotgun (WGS) entry which is preliminary data.</text>
</comment>
<evidence type="ECO:0000313" key="4">
    <source>
        <dbReference type="Proteomes" id="UP000597444"/>
    </source>
</evidence>
<name>A0A8J3IR72_9CHLR</name>
<dbReference type="InterPro" id="IPR056906">
    <property type="entry name" value="ORF2/G2P_dom"/>
</dbReference>
<keyword evidence="4" id="KW-1185">Reference proteome</keyword>
<protein>
    <recommendedName>
        <fullName evidence="2">Replication-associated protein ORF2/G2P domain-containing protein</fullName>
    </recommendedName>
</protein>
<dbReference type="AlphaFoldDB" id="A0A8J3IR72"/>
<feature type="domain" description="Replication-associated protein ORF2/G2P" evidence="2">
    <location>
        <begin position="89"/>
        <end position="223"/>
    </location>
</feature>
<gene>
    <name evidence="3" type="ORF">KSF_054900</name>
</gene>
<organism evidence="3 4">
    <name type="scientific">Reticulibacter mediterranei</name>
    <dbReference type="NCBI Taxonomy" id="2778369"/>
    <lineage>
        <taxon>Bacteria</taxon>
        <taxon>Bacillati</taxon>
        <taxon>Chloroflexota</taxon>
        <taxon>Ktedonobacteria</taxon>
        <taxon>Ktedonobacterales</taxon>
        <taxon>Reticulibacteraceae</taxon>
        <taxon>Reticulibacter</taxon>
    </lineage>
</organism>
<proteinExistence type="predicted"/>
<evidence type="ECO:0000256" key="1">
    <source>
        <dbReference type="SAM" id="MobiDB-lite"/>
    </source>
</evidence>
<accession>A0A8J3IR72</accession>
<feature type="region of interest" description="Disordered" evidence="1">
    <location>
        <begin position="305"/>
        <end position="326"/>
    </location>
</feature>
<dbReference type="Pfam" id="PF23343">
    <property type="entry name" value="REP_ORF2-G2P"/>
    <property type="match status" value="1"/>
</dbReference>
<reference evidence="3" key="1">
    <citation type="submission" date="2020-10" db="EMBL/GenBank/DDBJ databases">
        <title>Taxonomic study of unclassified bacteria belonging to the class Ktedonobacteria.</title>
        <authorList>
            <person name="Yabe S."/>
            <person name="Wang C.M."/>
            <person name="Zheng Y."/>
            <person name="Sakai Y."/>
            <person name="Cavaletti L."/>
            <person name="Monciardini P."/>
            <person name="Donadio S."/>
        </authorList>
    </citation>
    <scope>NUCLEOTIDE SEQUENCE</scope>
    <source>
        <strain evidence="3">ID150040</strain>
    </source>
</reference>